<name>A0A5B7DIP1_PORTR</name>
<evidence type="ECO:0000313" key="1">
    <source>
        <dbReference type="EMBL" id="MPC21268.1"/>
    </source>
</evidence>
<evidence type="ECO:0000313" key="2">
    <source>
        <dbReference type="Proteomes" id="UP000324222"/>
    </source>
</evidence>
<dbReference type="EMBL" id="VSRR010000958">
    <property type="protein sequence ID" value="MPC21268.1"/>
    <property type="molecule type" value="Genomic_DNA"/>
</dbReference>
<organism evidence="1 2">
    <name type="scientific">Portunus trituberculatus</name>
    <name type="common">Swimming crab</name>
    <name type="synonym">Neptunus trituberculatus</name>
    <dbReference type="NCBI Taxonomy" id="210409"/>
    <lineage>
        <taxon>Eukaryota</taxon>
        <taxon>Metazoa</taxon>
        <taxon>Ecdysozoa</taxon>
        <taxon>Arthropoda</taxon>
        <taxon>Crustacea</taxon>
        <taxon>Multicrustacea</taxon>
        <taxon>Malacostraca</taxon>
        <taxon>Eumalacostraca</taxon>
        <taxon>Eucarida</taxon>
        <taxon>Decapoda</taxon>
        <taxon>Pleocyemata</taxon>
        <taxon>Brachyura</taxon>
        <taxon>Eubrachyura</taxon>
        <taxon>Portunoidea</taxon>
        <taxon>Portunidae</taxon>
        <taxon>Portuninae</taxon>
        <taxon>Portunus</taxon>
    </lineage>
</organism>
<protein>
    <submittedName>
        <fullName evidence="1">Uncharacterized protein</fullName>
    </submittedName>
</protein>
<proteinExistence type="predicted"/>
<keyword evidence="2" id="KW-1185">Reference proteome</keyword>
<dbReference type="AlphaFoldDB" id="A0A5B7DIP1"/>
<comment type="caution">
    <text evidence="1">The sequence shown here is derived from an EMBL/GenBank/DDBJ whole genome shotgun (WGS) entry which is preliminary data.</text>
</comment>
<sequence>MKRLRSQPSGVRDALAGSSWLTLGQTTMRQVVIMTLKLAYATTSNDQFIDCVESCSSAHAG</sequence>
<accession>A0A5B7DIP1</accession>
<gene>
    <name evidence="1" type="ORF">E2C01_014249</name>
</gene>
<reference evidence="1 2" key="1">
    <citation type="submission" date="2019-05" db="EMBL/GenBank/DDBJ databases">
        <title>Another draft genome of Portunus trituberculatus and its Hox gene families provides insights of decapod evolution.</title>
        <authorList>
            <person name="Jeong J.-H."/>
            <person name="Song I."/>
            <person name="Kim S."/>
            <person name="Choi T."/>
            <person name="Kim D."/>
            <person name="Ryu S."/>
            <person name="Kim W."/>
        </authorList>
    </citation>
    <scope>NUCLEOTIDE SEQUENCE [LARGE SCALE GENOMIC DNA]</scope>
    <source>
        <tissue evidence="1">Muscle</tissue>
    </source>
</reference>
<dbReference type="Proteomes" id="UP000324222">
    <property type="component" value="Unassembled WGS sequence"/>
</dbReference>